<evidence type="ECO:0000313" key="1">
    <source>
        <dbReference type="EMBL" id="KAJ9552520.1"/>
    </source>
</evidence>
<sequence length="344" mass="39687">MLSEANLATQFWAEAVNTACYTQNRSLTVKRFRRTPYELFRNRKPSIEHLDIFGCVCYILNNKDNLGKQAIEETIHVKFDESGPTFPHPHENSEINQWTDSFFQVPEPSIIDPTPQDLPDGKRKLHKLSTTAPEIDDSDSSQHLGSTISPFEKKSEWWWKLQCRLPLGHLQVLFPLAYDPCSHLHRSLSPSVHHPHLELLLDQPHCLQQLSFSINDSPTWNLIRQQSALHAIIDIEKGPVAEPGELSKPHKPALLLLLSDVQDSVLRYPGWHVRRVGIDTRNEQVRSQQVDLRLAAFYGKLVVRHSRERDCVTDVFLQYLRAISVVFWSEDRALKVLDDRDKVF</sequence>
<proteinExistence type="predicted"/>
<dbReference type="EMBL" id="JARYMX010000004">
    <property type="protein sequence ID" value="KAJ9552520.1"/>
    <property type="molecule type" value="Genomic_DNA"/>
</dbReference>
<organism evidence="1 2">
    <name type="scientific">Centaurea solstitialis</name>
    <name type="common">yellow star-thistle</name>
    <dbReference type="NCBI Taxonomy" id="347529"/>
    <lineage>
        <taxon>Eukaryota</taxon>
        <taxon>Viridiplantae</taxon>
        <taxon>Streptophyta</taxon>
        <taxon>Embryophyta</taxon>
        <taxon>Tracheophyta</taxon>
        <taxon>Spermatophyta</taxon>
        <taxon>Magnoliopsida</taxon>
        <taxon>eudicotyledons</taxon>
        <taxon>Gunneridae</taxon>
        <taxon>Pentapetalae</taxon>
        <taxon>asterids</taxon>
        <taxon>campanulids</taxon>
        <taxon>Asterales</taxon>
        <taxon>Asteraceae</taxon>
        <taxon>Carduoideae</taxon>
        <taxon>Cardueae</taxon>
        <taxon>Centaureinae</taxon>
        <taxon>Centaurea</taxon>
    </lineage>
</organism>
<dbReference type="Proteomes" id="UP001172457">
    <property type="component" value="Chromosome 4"/>
</dbReference>
<evidence type="ECO:0000313" key="2">
    <source>
        <dbReference type="Proteomes" id="UP001172457"/>
    </source>
</evidence>
<dbReference type="InterPro" id="IPR039537">
    <property type="entry name" value="Retrotran_Ty1/copia-like"/>
</dbReference>
<name>A0AA38TD28_9ASTR</name>
<dbReference type="PANTHER" id="PTHR42648:SF32">
    <property type="entry name" value="RIBONUCLEASE H-LIKE DOMAIN, GAG-PRE-INTEGRASE DOMAIN PROTEIN-RELATED"/>
    <property type="match status" value="1"/>
</dbReference>
<dbReference type="AlphaFoldDB" id="A0AA38TD28"/>
<keyword evidence="2" id="KW-1185">Reference proteome</keyword>
<protein>
    <recommendedName>
        <fullName evidence="3">Retrovirus-related Pol polyprotein from transposon TNT 1-94</fullName>
    </recommendedName>
</protein>
<reference evidence="1" key="1">
    <citation type="submission" date="2023-03" db="EMBL/GenBank/DDBJ databases">
        <title>Chromosome-scale reference genome and RAD-based genetic map of yellow starthistle (Centaurea solstitialis) reveal putative structural variation and QTLs associated with invader traits.</title>
        <authorList>
            <person name="Reatini B."/>
            <person name="Cang F.A."/>
            <person name="Jiang Q."/>
            <person name="Mckibben M.T.W."/>
            <person name="Barker M.S."/>
            <person name="Rieseberg L.H."/>
            <person name="Dlugosch K.M."/>
        </authorList>
    </citation>
    <scope>NUCLEOTIDE SEQUENCE</scope>
    <source>
        <strain evidence="1">CAN-66</strain>
        <tissue evidence="1">Leaf</tissue>
    </source>
</reference>
<accession>A0AA38TD28</accession>
<comment type="caution">
    <text evidence="1">The sequence shown here is derived from an EMBL/GenBank/DDBJ whole genome shotgun (WGS) entry which is preliminary data.</text>
</comment>
<evidence type="ECO:0008006" key="3">
    <source>
        <dbReference type="Google" id="ProtNLM"/>
    </source>
</evidence>
<dbReference type="PANTHER" id="PTHR42648">
    <property type="entry name" value="TRANSPOSASE, PUTATIVE-RELATED"/>
    <property type="match status" value="1"/>
</dbReference>
<gene>
    <name evidence="1" type="ORF">OSB04_016565</name>
</gene>